<keyword evidence="2" id="KW-0808">Transferase</keyword>
<dbReference type="CDD" id="cd02440">
    <property type="entry name" value="AdoMet_MTases"/>
    <property type="match status" value="1"/>
</dbReference>
<dbReference type="InterPro" id="IPR029063">
    <property type="entry name" value="SAM-dependent_MTases_sf"/>
</dbReference>
<dbReference type="Proteomes" id="UP001056766">
    <property type="component" value="Unassembled WGS sequence"/>
</dbReference>
<sequence>MKRSAFDIHTWKYDLWYDKNPAVYASELDAIRELMPSKIAHNSIEIGVGTGRFASELCITYGLDPSARMLKIAGSRKVECIKGVGESLPFKGSSMKLVLMVTSLCFMDAEKALEEAYRMLAPEGSLIVAFVERNSLLGQEYRKKASESSFYKNIGFHTTEEVLSMLKEHGFEDMHIRQTLFKPLDRIQDMEKPEKDFGKGSFAVIRARSIKHK</sequence>
<reference evidence="2" key="2">
    <citation type="submission" date="2021-04" db="EMBL/GenBank/DDBJ databases">
        <authorList>
            <person name="Dong X."/>
        </authorList>
    </citation>
    <scope>NUCLEOTIDE SEQUENCE</scope>
    <source>
        <strain evidence="2">LLY</strain>
    </source>
</reference>
<dbReference type="PANTHER" id="PTHR42912:SF80">
    <property type="entry name" value="METHYLTRANSFERASE DOMAIN-CONTAINING PROTEIN"/>
    <property type="match status" value="1"/>
</dbReference>
<feature type="domain" description="Methyltransferase type 11" evidence="1">
    <location>
        <begin position="45"/>
        <end position="128"/>
    </location>
</feature>
<evidence type="ECO:0000313" key="2">
    <source>
        <dbReference type="EMBL" id="MCM1986907.1"/>
    </source>
</evidence>
<dbReference type="SUPFAM" id="SSF53335">
    <property type="entry name" value="S-adenosyl-L-methionine-dependent methyltransferases"/>
    <property type="match status" value="1"/>
</dbReference>
<dbReference type="PANTHER" id="PTHR42912">
    <property type="entry name" value="METHYLTRANSFERASE"/>
    <property type="match status" value="1"/>
</dbReference>
<keyword evidence="2" id="KW-0489">Methyltransferase</keyword>
<name>A0A9E5DBH0_9EURY</name>
<dbReference type="RefSeq" id="WP_250868257.1">
    <property type="nucleotide sequence ID" value="NZ_JAGSOI010000028.1"/>
</dbReference>
<evidence type="ECO:0000313" key="3">
    <source>
        <dbReference type="Proteomes" id="UP001056766"/>
    </source>
</evidence>
<dbReference type="GO" id="GO:0032259">
    <property type="term" value="P:methylation"/>
    <property type="evidence" value="ECO:0007669"/>
    <property type="project" value="UniProtKB-KW"/>
</dbReference>
<dbReference type="InterPro" id="IPR050508">
    <property type="entry name" value="Methyltransf_Superfamily"/>
</dbReference>
<dbReference type="InterPro" id="IPR013216">
    <property type="entry name" value="Methyltransf_11"/>
</dbReference>
<dbReference type="GO" id="GO:0008757">
    <property type="term" value="F:S-adenosylmethionine-dependent methyltransferase activity"/>
    <property type="evidence" value="ECO:0007669"/>
    <property type="project" value="InterPro"/>
</dbReference>
<comment type="caution">
    <text evidence="2">The sequence shown here is derived from an EMBL/GenBank/DDBJ whole genome shotgun (WGS) entry which is preliminary data.</text>
</comment>
<protein>
    <submittedName>
        <fullName evidence="2">Methyltransferase domain-containing protein</fullName>
    </submittedName>
</protein>
<evidence type="ECO:0000259" key="1">
    <source>
        <dbReference type="Pfam" id="PF08241"/>
    </source>
</evidence>
<proteinExistence type="predicted"/>
<dbReference type="Gene3D" id="3.40.50.150">
    <property type="entry name" value="Vaccinia Virus protein VP39"/>
    <property type="match status" value="1"/>
</dbReference>
<dbReference type="EMBL" id="JAGSOI010000028">
    <property type="protein sequence ID" value="MCM1986907.1"/>
    <property type="molecule type" value="Genomic_DNA"/>
</dbReference>
<dbReference type="Pfam" id="PF08241">
    <property type="entry name" value="Methyltransf_11"/>
    <property type="match status" value="1"/>
</dbReference>
<reference evidence="2" key="1">
    <citation type="journal article" date="2021" name="mSystems">
        <title>Bacteria and Archaea Synergistically Convert Glycine Betaine to Biogenic Methane in the Formosa Cold Seep of the South China Sea.</title>
        <authorList>
            <person name="Li L."/>
            <person name="Zhang W."/>
            <person name="Zhang S."/>
            <person name="Song L."/>
            <person name="Sun Q."/>
            <person name="Zhang H."/>
            <person name="Xiang H."/>
            <person name="Dong X."/>
        </authorList>
    </citation>
    <scope>NUCLEOTIDE SEQUENCE</scope>
    <source>
        <strain evidence="2">LLY</strain>
    </source>
</reference>
<keyword evidence="3" id="KW-1185">Reference proteome</keyword>
<organism evidence="2 3">
    <name type="scientific">Methanococcoides seepicolus</name>
    <dbReference type="NCBI Taxonomy" id="2828780"/>
    <lineage>
        <taxon>Archaea</taxon>
        <taxon>Methanobacteriati</taxon>
        <taxon>Methanobacteriota</taxon>
        <taxon>Stenosarchaea group</taxon>
        <taxon>Methanomicrobia</taxon>
        <taxon>Methanosarcinales</taxon>
        <taxon>Methanosarcinaceae</taxon>
        <taxon>Methanococcoides</taxon>
    </lineage>
</organism>
<accession>A0A9E5DBH0</accession>
<gene>
    <name evidence="2" type="ORF">KDK67_07870</name>
</gene>
<dbReference type="AlphaFoldDB" id="A0A9E5DBH0"/>